<evidence type="ECO:0000313" key="3">
    <source>
        <dbReference type="Proteomes" id="UP000245207"/>
    </source>
</evidence>
<reference evidence="2 3" key="1">
    <citation type="journal article" date="2018" name="Mol. Plant">
        <title>The genome of Artemisia annua provides insight into the evolution of Asteraceae family and artemisinin biosynthesis.</title>
        <authorList>
            <person name="Shen Q."/>
            <person name="Zhang L."/>
            <person name="Liao Z."/>
            <person name="Wang S."/>
            <person name="Yan T."/>
            <person name="Shi P."/>
            <person name="Liu M."/>
            <person name="Fu X."/>
            <person name="Pan Q."/>
            <person name="Wang Y."/>
            <person name="Lv Z."/>
            <person name="Lu X."/>
            <person name="Zhang F."/>
            <person name="Jiang W."/>
            <person name="Ma Y."/>
            <person name="Chen M."/>
            <person name="Hao X."/>
            <person name="Li L."/>
            <person name="Tang Y."/>
            <person name="Lv G."/>
            <person name="Zhou Y."/>
            <person name="Sun X."/>
            <person name="Brodelius P.E."/>
            <person name="Rose J.K.C."/>
            <person name="Tang K."/>
        </authorList>
    </citation>
    <scope>NUCLEOTIDE SEQUENCE [LARGE SCALE GENOMIC DNA]</scope>
    <source>
        <strain evidence="3">cv. Huhao1</strain>
        <tissue evidence="2">Leaf</tissue>
    </source>
</reference>
<name>A0A2U1P6L1_ARTAN</name>
<feature type="domain" description="Reverse transcriptase zinc-binding" evidence="1">
    <location>
        <begin position="123"/>
        <end position="207"/>
    </location>
</feature>
<dbReference type="Pfam" id="PF13966">
    <property type="entry name" value="zf-RVT"/>
    <property type="match status" value="1"/>
</dbReference>
<evidence type="ECO:0000313" key="2">
    <source>
        <dbReference type="EMBL" id="PWA81382.1"/>
    </source>
</evidence>
<dbReference type="OrthoDB" id="1040744at2759"/>
<dbReference type="EMBL" id="PKPP01001596">
    <property type="protein sequence ID" value="PWA81382.1"/>
    <property type="molecule type" value="Genomic_DNA"/>
</dbReference>
<dbReference type="InterPro" id="IPR026960">
    <property type="entry name" value="RVT-Znf"/>
</dbReference>
<sequence>MEWLWRYRVECDALWRKVIDAIHVSGRRWDSYPSNKSIAGTWTKMVRIGYRTKVEGVHFVNMIRERIGAQGDVGRMMWDWKRYPNVDIEGAELVACHRLVGDVRLTNKKDDWGWNMEGHSVYSVKESKQWLLGPVNSDESYMYKWCKWIPNKCNIFMWRANMDRIPTMTALRRRNIVVGDGFCTLCGEAEETTDHIFTACSVASGVWGGISSWCKIPPLFMFSFKDVFQLINHLDGSKTRKEVIYGLLILTCWCLWKARNDKIFNNREANVVHIVSDVKVLGFLWYSSRFKEGKVDWKRWCHFRVDLM</sequence>
<keyword evidence="2" id="KW-0695">RNA-directed DNA polymerase</keyword>
<dbReference type="PANTHER" id="PTHR33116:SF78">
    <property type="entry name" value="OS12G0587133 PROTEIN"/>
    <property type="match status" value="1"/>
</dbReference>
<proteinExistence type="predicted"/>
<dbReference type="Proteomes" id="UP000245207">
    <property type="component" value="Unassembled WGS sequence"/>
</dbReference>
<keyword evidence="2" id="KW-0808">Transferase</keyword>
<organism evidence="2 3">
    <name type="scientific">Artemisia annua</name>
    <name type="common">Sweet wormwood</name>
    <dbReference type="NCBI Taxonomy" id="35608"/>
    <lineage>
        <taxon>Eukaryota</taxon>
        <taxon>Viridiplantae</taxon>
        <taxon>Streptophyta</taxon>
        <taxon>Embryophyta</taxon>
        <taxon>Tracheophyta</taxon>
        <taxon>Spermatophyta</taxon>
        <taxon>Magnoliopsida</taxon>
        <taxon>eudicotyledons</taxon>
        <taxon>Gunneridae</taxon>
        <taxon>Pentapetalae</taxon>
        <taxon>asterids</taxon>
        <taxon>campanulids</taxon>
        <taxon>Asterales</taxon>
        <taxon>Asteraceae</taxon>
        <taxon>Asteroideae</taxon>
        <taxon>Anthemideae</taxon>
        <taxon>Artemisiinae</taxon>
        <taxon>Artemisia</taxon>
    </lineage>
</organism>
<comment type="caution">
    <text evidence="2">The sequence shown here is derived from an EMBL/GenBank/DDBJ whole genome shotgun (WGS) entry which is preliminary data.</text>
</comment>
<keyword evidence="2" id="KW-0548">Nucleotidyltransferase</keyword>
<gene>
    <name evidence="2" type="ORF">CTI12_AA188700</name>
</gene>
<dbReference type="STRING" id="35608.A0A2U1P6L1"/>
<accession>A0A2U1P6L1</accession>
<dbReference type="GO" id="GO:0003964">
    <property type="term" value="F:RNA-directed DNA polymerase activity"/>
    <property type="evidence" value="ECO:0007669"/>
    <property type="project" value="UniProtKB-KW"/>
</dbReference>
<protein>
    <submittedName>
        <fullName evidence="2">Reverse transcriptase domain, Reverse transcriptase zinc-binding domain protein</fullName>
    </submittedName>
</protein>
<dbReference type="PANTHER" id="PTHR33116">
    <property type="entry name" value="REVERSE TRANSCRIPTASE ZINC-BINDING DOMAIN-CONTAINING PROTEIN-RELATED-RELATED"/>
    <property type="match status" value="1"/>
</dbReference>
<evidence type="ECO:0000259" key="1">
    <source>
        <dbReference type="Pfam" id="PF13966"/>
    </source>
</evidence>
<keyword evidence="3" id="KW-1185">Reference proteome</keyword>
<dbReference type="AlphaFoldDB" id="A0A2U1P6L1"/>